<dbReference type="PANTHER" id="PTHR47429:SF2">
    <property type="entry name" value="PROTEIN TWIN LOV 1"/>
    <property type="match status" value="1"/>
</dbReference>
<accession>A0A0M7A2P0</accession>
<evidence type="ECO:0000256" key="3">
    <source>
        <dbReference type="ARBA" id="ARBA00022991"/>
    </source>
</evidence>
<keyword evidence="5" id="KW-0808">Transferase</keyword>
<dbReference type="AlphaFoldDB" id="A0A0M7A2P0"/>
<keyword evidence="3" id="KW-0157">Chromophore</keyword>
<evidence type="ECO:0000256" key="2">
    <source>
        <dbReference type="ARBA" id="ARBA00022643"/>
    </source>
</evidence>
<organism evidence="5 6">
    <name type="scientific">Roseibium alexandrii</name>
    <dbReference type="NCBI Taxonomy" id="388408"/>
    <lineage>
        <taxon>Bacteria</taxon>
        <taxon>Pseudomonadati</taxon>
        <taxon>Pseudomonadota</taxon>
        <taxon>Alphaproteobacteria</taxon>
        <taxon>Hyphomicrobiales</taxon>
        <taxon>Stappiaceae</taxon>
        <taxon>Roseibium</taxon>
    </lineage>
</organism>
<dbReference type="CDD" id="cd00130">
    <property type="entry name" value="PAS"/>
    <property type="match status" value="1"/>
</dbReference>
<dbReference type="Proteomes" id="UP000053235">
    <property type="component" value="Unassembled WGS sequence"/>
</dbReference>
<proteinExistence type="predicted"/>
<dbReference type="STRING" id="388408.LAX5112_01791"/>
<name>A0A0M7A2P0_9HYPH</name>
<dbReference type="NCBIfam" id="TIGR00229">
    <property type="entry name" value="sensory_box"/>
    <property type="match status" value="1"/>
</dbReference>
<keyword evidence="2" id="KW-0288">FMN</keyword>
<evidence type="ECO:0000256" key="1">
    <source>
        <dbReference type="ARBA" id="ARBA00022630"/>
    </source>
</evidence>
<dbReference type="Pfam" id="PF13426">
    <property type="entry name" value="PAS_9"/>
    <property type="match status" value="1"/>
</dbReference>
<feature type="domain" description="PAS" evidence="4">
    <location>
        <begin position="6"/>
        <end position="81"/>
    </location>
</feature>
<dbReference type="InterPro" id="IPR000014">
    <property type="entry name" value="PAS"/>
</dbReference>
<reference evidence="6" key="1">
    <citation type="submission" date="2015-07" db="EMBL/GenBank/DDBJ databases">
        <authorList>
            <person name="Rodrigo-Torres Lidia"/>
            <person name="Arahal R.David."/>
        </authorList>
    </citation>
    <scope>NUCLEOTIDE SEQUENCE [LARGE SCALE GENOMIC DNA]</scope>
    <source>
        <strain evidence="6">CECT 5112</strain>
    </source>
</reference>
<dbReference type="Gene3D" id="3.30.450.20">
    <property type="entry name" value="PAS domain"/>
    <property type="match status" value="1"/>
</dbReference>
<dbReference type="PROSITE" id="PS50112">
    <property type="entry name" value="PAS"/>
    <property type="match status" value="1"/>
</dbReference>
<sequence length="124" mass="14061">MVTSLTDDQLRSLLETEEQDMSVVFSDPNVPDNPMIFVSDEFERQTGYTSAEAVGRNCRFLQGPETNPFAIEAIRQGLKAQTRFTIDVLNYRKDGMPFMNRLRIRPIIDGDGRLIFFAGAQNPV</sequence>
<dbReference type="PANTHER" id="PTHR47429">
    <property type="entry name" value="PROTEIN TWIN LOV 1"/>
    <property type="match status" value="1"/>
</dbReference>
<evidence type="ECO:0000313" key="5">
    <source>
        <dbReference type="EMBL" id="CTQ68570.1"/>
    </source>
</evidence>
<dbReference type="EMBL" id="CXWD01000006">
    <property type="protein sequence ID" value="CTQ68570.1"/>
    <property type="molecule type" value="Genomic_DNA"/>
</dbReference>
<dbReference type="RefSeq" id="WP_055671516.1">
    <property type="nucleotide sequence ID" value="NZ_CXWD01000006.1"/>
</dbReference>
<keyword evidence="1" id="KW-0285">Flavoprotein</keyword>
<dbReference type="OrthoDB" id="489241at2"/>
<evidence type="ECO:0000313" key="6">
    <source>
        <dbReference type="Proteomes" id="UP000053235"/>
    </source>
</evidence>
<dbReference type="GO" id="GO:0004673">
    <property type="term" value="F:protein histidine kinase activity"/>
    <property type="evidence" value="ECO:0007669"/>
    <property type="project" value="UniProtKB-EC"/>
</dbReference>
<keyword evidence="5" id="KW-0418">Kinase</keyword>
<gene>
    <name evidence="5" type="ORF">LAX5112_01791</name>
</gene>
<dbReference type="InterPro" id="IPR035965">
    <property type="entry name" value="PAS-like_dom_sf"/>
</dbReference>
<keyword evidence="6" id="KW-1185">Reference proteome</keyword>
<dbReference type="SUPFAM" id="SSF55785">
    <property type="entry name" value="PYP-like sensor domain (PAS domain)"/>
    <property type="match status" value="1"/>
</dbReference>
<protein>
    <submittedName>
        <fullName evidence="5">Blue-light-activated histidine kinase 1</fullName>
        <ecNumber evidence="5">2.7.13.3</ecNumber>
    </submittedName>
</protein>
<dbReference type="EC" id="2.7.13.3" evidence="5"/>
<evidence type="ECO:0000259" key="4">
    <source>
        <dbReference type="PROSITE" id="PS50112"/>
    </source>
</evidence>